<evidence type="ECO:0000256" key="3">
    <source>
        <dbReference type="ARBA" id="ARBA00022964"/>
    </source>
</evidence>
<evidence type="ECO:0000256" key="4">
    <source>
        <dbReference type="ARBA" id="ARBA00023002"/>
    </source>
</evidence>
<dbReference type="SUPFAM" id="SSF51197">
    <property type="entry name" value="Clavaminate synthase-like"/>
    <property type="match status" value="1"/>
</dbReference>
<comment type="pathway">
    <text evidence="1">Hormone biosynthesis.</text>
</comment>
<reference evidence="12 13" key="1">
    <citation type="journal article" date="2023" name="G3 (Bethesda)">
        <title>A haplotype-resolved chromosome-scale genome for Quercus rubra L. provides insights into the genetics of adaptive traits for red oak species.</title>
        <authorList>
            <person name="Kapoor B."/>
            <person name="Jenkins J."/>
            <person name="Schmutz J."/>
            <person name="Zhebentyayeva T."/>
            <person name="Kuelheim C."/>
            <person name="Coggeshall M."/>
            <person name="Heim C."/>
            <person name="Lasky J.R."/>
            <person name="Leites L."/>
            <person name="Islam-Faridi N."/>
            <person name="Romero-Severson J."/>
            <person name="DeLeo V.L."/>
            <person name="Lucas S.M."/>
            <person name="Lazic D."/>
            <person name="Gailing O."/>
            <person name="Carlson J."/>
            <person name="Staton M."/>
        </authorList>
    </citation>
    <scope>NUCLEOTIDE SEQUENCE [LARGE SCALE GENOMIC DNA]</scope>
    <source>
        <strain evidence="12">Pseudo-F2</strain>
    </source>
</reference>
<evidence type="ECO:0000313" key="13">
    <source>
        <dbReference type="Proteomes" id="UP001324115"/>
    </source>
</evidence>
<feature type="domain" description="Fe2OG dioxygenase" evidence="11">
    <location>
        <begin position="166"/>
        <end position="266"/>
    </location>
</feature>
<dbReference type="InterPro" id="IPR027443">
    <property type="entry name" value="IPNS-like_sf"/>
</dbReference>
<dbReference type="InterPro" id="IPR005123">
    <property type="entry name" value="Oxoglu/Fe-dep_dioxygenase_dom"/>
</dbReference>
<evidence type="ECO:0000313" key="12">
    <source>
        <dbReference type="EMBL" id="KAK4573372.1"/>
    </source>
</evidence>
<evidence type="ECO:0000256" key="5">
    <source>
        <dbReference type="ARBA" id="ARBA00023004"/>
    </source>
</evidence>
<dbReference type="Pfam" id="PF14226">
    <property type="entry name" value="DIOX_N"/>
    <property type="match status" value="1"/>
</dbReference>
<dbReference type="AlphaFoldDB" id="A0AAN7EK54"/>
<protein>
    <recommendedName>
        <fullName evidence="9">gibberellin 2beta-dioxygenase</fullName>
        <ecNumber evidence="9">1.14.11.13</ecNumber>
    </recommendedName>
</protein>
<dbReference type="Gene3D" id="2.60.120.330">
    <property type="entry name" value="B-lactam Antibiotic, Isopenicillin N Synthase, Chain"/>
    <property type="match status" value="1"/>
</dbReference>
<name>A0AAN7EK54_QUERU</name>
<accession>A0AAN7EK54</accession>
<dbReference type="EC" id="1.14.11.13" evidence="9"/>
<evidence type="ECO:0000259" key="11">
    <source>
        <dbReference type="PROSITE" id="PS51471"/>
    </source>
</evidence>
<comment type="caution">
    <text evidence="12">The sequence shown here is derived from an EMBL/GenBank/DDBJ whole genome shotgun (WGS) entry which is preliminary data.</text>
</comment>
<evidence type="ECO:0000256" key="9">
    <source>
        <dbReference type="ARBA" id="ARBA00066708"/>
    </source>
</evidence>
<comment type="similarity">
    <text evidence="8">Belongs to the iron/ascorbate-dependent oxidoreductase family. GA2OX subfamily.</text>
</comment>
<evidence type="ECO:0000256" key="10">
    <source>
        <dbReference type="RuleBase" id="RU003682"/>
    </source>
</evidence>
<proteinExistence type="inferred from homology"/>
<evidence type="ECO:0000256" key="6">
    <source>
        <dbReference type="ARBA" id="ARBA00037909"/>
    </source>
</evidence>
<keyword evidence="4 10" id="KW-0560">Oxidoreductase</keyword>
<dbReference type="InterPro" id="IPR044861">
    <property type="entry name" value="IPNS-like_FE2OG_OXY"/>
</dbReference>
<dbReference type="FunFam" id="2.60.120.330:FF:000025">
    <property type="entry name" value="Gibberellin 2-beta-dioxygenase 2"/>
    <property type="match status" value="1"/>
</dbReference>
<dbReference type="InterPro" id="IPR050231">
    <property type="entry name" value="Iron_ascorbate_oxido_reductase"/>
</dbReference>
<dbReference type="Pfam" id="PF03171">
    <property type="entry name" value="2OG-FeII_Oxy"/>
    <property type="match status" value="1"/>
</dbReference>
<evidence type="ECO:0000256" key="2">
    <source>
        <dbReference type="ARBA" id="ARBA00022723"/>
    </source>
</evidence>
<evidence type="ECO:0000256" key="7">
    <source>
        <dbReference type="ARBA" id="ARBA00052204"/>
    </source>
</evidence>
<dbReference type="PANTHER" id="PTHR47990">
    <property type="entry name" value="2-OXOGLUTARATE (2OG) AND FE(II)-DEPENDENT OXYGENASE SUPERFAMILY PROTEIN-RELATED"/>
    <property type="match status" value="1"/>
</dbReference>
<sequence length="314" mass="34830">MATSSRTPLGSKNLPTIDLRDHRSNVSKSIVEACDQFGFFKVINHGVPKDIIEKVQQEGFSFFAKPTFVKQQAAQASPTNPLGYGHKNIGALGDKGELEYLLLSTHPSYIAEKSITISDDPLQFSSTVNHYIQAVRDLTCELLELIAEGLYVKDKSVFSGLIRDVESDSLLRLNYYLPTSKDDDIGFGEHSDPQLLSILTSNDVAGLQILAEKDAWISVPADPNTFWVIVGDMLQALTNGRFVSVRHRVLTNTSKPRMSMIYFGAPSLQASISAPPELLRPIGHSLYRTFTWKAYKEKLYSQGLAATRLDGFKN</sequence>
<keyword evidence="13" id="KW-1185">Reference proteome</keyword>
<dbReference type="EMBL" id="JAXUIC010000009">
    <property type="protein sequence ID" value="KAK4573372.1"/>
    <property type="molecule type" value="Genomic_DNA"/>
</dbReference>
<keyword evidence="3" id="KW-0223">Dioxygenase</keyword>
<dbReference type="GO" id="GO:0009685">
    <property type="term" value="P:gibberellin metabolic process"/>
    <property type="evidence" value="ECO:0007669"/>
    <property type="project" value="UniProtKB-ARBA"/>
</dbReference>
<dbReference type="InterPro" id="IPR026992">
    <property type="entry name" value="DIOX_N"/>
</dbReference>
<comment type="pathway">
    <text evidence="6">Plant hormone biosynthesis; gibberellin biosynthesis.</text>
</comment>
<keyword evidence="2 10" id="KW-0479">Metal-binding</keyword>
<dbReference type="GO" id="GO:0045543">
    <property type="term" value="F:gibberellin 2-beta-dioxygenase activity"/>
    <property type="evidence" value="ECO:0007669"/>
    <property type="project" value="UniProtKB-EC"/>
</dbReference>
<keyword evidence="5 10" id="KW-0408">Iron</keyword>
<gene>
    <name evidence="12" type="ORF">RGQ29_031365</name>
</gene>
<organism evidence="12 13">
    <name type="scientific">Quercus rubra</name>
    <name type="common">Northern red oak</name>
    <name type="synonym">Quercus borealis</name>
    <dbReference type="NCBI Taxonomy" id="3512"/>
    <lineage>
        <taxon>Eukaryota</taxon>
        <taxon>Viridiplantae</taxon>
        <taxon>Streptophyta</taxon>
        <taxon>Embryophyta</taxon>
        <taxon>Tracheophyta</taxon>
        <taxon>Spermatophyta</taxon>
        <taxon>Magnoliopsida</taxon>
        <taxon>eudicotyledons</taxon>
        <taxon>Gunneridae</taxon>
        <taxon>Pentapetalae</taxon>
        <taxon>rosids</taxon>
        <taxon>fabids</taxon>
        <taxon>Fagales</taxon>
        <taxon>Fagaceae</taxon>
        <taxon>Quercus</taxon>
    </lineage>
</organism>
<evidence type="ECO:0000256" key="1">
    <source>
        <dbReference type="ARBA" id="ARBA00004972"/>
    </source>
</evidence>
<dbReference type="PROSITE" id="PS51471">
    <property type="entry name" value="FE2OG_OXY"/>
    <property type="match status" value="1"/>
</dbReference>
<evidence type="ECO:0000256" key="8">
    <source>
        <dbReference type="ARBA" id="ARBA00061282"/>
    </source>
</evidence>
<dbReference type="Proteomes" id="UP001324115">
    <property type="component" value="Unassembled WGS sequence"/>
</dbReference>
<dbReference type="GO" id="GO:0046872">
    <property type="term" value="F:metal ion binding"/>
    <property type="evidence" value="ECO:0007669"/>
    <property type="project" value="UniProtKB-KW"/>
</dbReference>
<comment type="catalytic activity">
    <reaction evidence="7">
        <text>gibberellin A1 + 2-oxoglutarate + O2 = gibberellin A8 + succinate + CO2</text>
        <dbReference type="Rhea" id="RHEA:15005"/>
        <dbReference type="ChEBI" id="CHEBI:15379"/>
        <dbReference type="ChEBI" id="CHEBI:16526"/>
        <dbReference type="ChEBI" id="CHEBI:16810"/>
        <dbReference type="ChEBI" id="CHEBI:30031"/>
        <dbReference type="ChEBI" id="CHEBI:58524"/>
        <dbReference type="ChEBI" id="CHEBI:58594"/>
        <dbReference type="EC" id="1.14.11.13"/>
    </reaction>
</comment>